<gene>
    <name evidence="17" type="ORF">MNBD_ALPHA06-151</name>
</gene>
<dbReference type="GO" id="GO:0051539">
    <property type="term" value="F:4 iron, 4 sulfur cluster binding"/>
    <property type="evidence" value="ECO:0007669"/>
    <property type="project" value="UniProtKB-KW"/>
</dbReference>
<dbReference type="GO" id="GO:0004109">
    <property type="term" value="F:coproporphyrinogen oxidase activity"/>
    <property type="evidence" value="ECO:0007669"/>
    <property type="project" value="InterPro"/>
</dbReference>
<comment type="subcellular location">
    <subcellularLocation>
        <location evidence="2">Cytoplasm</location>
    </subcellularLocation>
</comment>
<evidence type="ECO:0000256" key="9">
    <source>
        <dbReference type="ARBA" id="ARBA00022691"/>
    </source>
</evidence>
<keyword evidence="12" id="KW-0408">Iron</keyword>
<dbReference type="SFLD" id="SFLDS00029">
    <property type="entry name" value="Radical_SAM"/>
    <property type="match status" value="1"/>
</dbReference>
<sequence length="450" mass="49971">MKPDLLKYASQEVPRYTSYPTAPHFHAGVDRDCYANWLGELPATAPLSLYVHIPFCEKMCWYCGCHTNVVNGYDRVQQYIKDLFAEMDLVANAGAGKAGEVAHLHFGGGSPSLLHGSDFATIVRYLRERFNFAKSIEIAIEIDPRTMGQGKAQAYAKAGVTRASLGVQDFNLHVQQKINRIQPPELVKKQVDELRQNGINAINFDLIYGLPTQSLDDIRRTLDIAIPMQPDRFAVFGYAHVPWFKKHQEMIKSGDLPGVTARIKQADLVADLLVAAGYVRIGFDHFAKADDALGIAVKQRRVRRNFQGYTDDDCDILIGFGASSISALPQGYVQNNPQMGHWRKSVQAGELPVARGLMLDDHDKFLRAAIMQVLSRGDLDANAHCQKWNQPANALDDALAQLAPLAADGLIKITGKTLQILPEGIRFSRNIAACFDSHWKPKARRHSLAV</sequence>
<evidence type="ECO:0000256" key="14">
    <source>
        <dbReference type="ARBA" id="ARBA00023244"/>
    </source>
</evidence>
<evidence type="ECO:0000256" key="2">
    <source>
        <dbReference type="ARBA" id="ARBA00004496"/>
    </source>
</evidence>
<dbReference type="InterPro" id="IPR058240">
    <property type="entry name" value="rSAM_sf"/>
</dbReference>
<dbReference type="PROSITE" id="PS51918">
    <property type="entry name" value="RADICAL_SAM"/>
    <property type="match status" value="1"/>
</dbReference>
<evidence type="ECO:0000256" key="6">
    <source>
        <dbReference type="ARBA" id="ARBA00011912"/>
    </source>
</evidence>
<evidence type="ECO:0000256" key="7">
    <source>
        <dbReference type="ARBA" id="ARBA00022485"/>
    </source>
</evidence>
<comment type="catalytic activity">
    <reaction evidence="15">
        <text>coproporphyrinogen III + 2 S-adenosyl-L-methionine = protoporphyrinogen IX + 2 5'-deoxyadenosine + 2 L-methionine + 2 CO2</text>
        <dbReference type="Rhea" id="RHEA:15425"/>
        <dbReference type="ChEBI" id="CHEBI:16526"/>
        <dbReference type="ChEBI" id="CHEBI:17319"/>
        <dbReference type="ChEBI" id="CHEBI:57307"/>
        <dbReference type="ChEBI" id="CHEBI:57309"/>
        <dbReference type="ChEBI" id="CHEBI:57844"/>
        <dbReference type="ChEBI" id="CHEBI:59789"/>
        <dbReference type="EC" id="1.3.98.3"/>
    </reaction>
</comment>
<dbReference type="GO" id="GO:0006782">
    <property type="term" value="P:protoporphyrinogen IX biosynthetic process"/>
    <property type="evidence" value="ECO:0007669"/>
    <property type="project" value="UniProtKB-UniPathway"/>
</dbReference>
<proteinExistence type="inferred from homology"/>
<dbReference type="Gene3D" id="3.80.30.20">
    <property type="entry name" value="tm_1862 like domain"/>
    <property type="match status" value="1"/>
</dbReference>
<dbReference type="InterPro" id="IPR004558">
    <property type="entry name" value="Coprogen_oxidase_HemN"/>
</dbReference>
<dbReference type="Gene3D" id="1.10.10.920">
    <property type="match status" value="1"/>
</dbReference>
<evidence type="ECO:0000313" key="17">
    <source>
        <dbReference type="EMBL" id="VAV87343.1"/>
    </source>
</evidence>
<keyword evidence="9" id="KW-0949">S-adenosyl-L-methionine</keyword>
<keyword evidence="10" id="KW-0479">Metal-binding</keyword>
<evidence type="ECO:0000256" key="3">
    <source>
        <dbReference type="ARBA" id="ARBA00004785"/>
    </source>
</evidence>
<dbReference type="InterPro" id="IPR006638">
    <property type="entry name" value="Elp3/MiaA/NifB-like_rSAM"/>
</dbReference>
<comment type="similarity">
    <text evidence="4">Belongs to the anaerobic coproporphyrinogen-III oxidase family.</text>
</comment>
<keyword evidence="13" id="KW-0411">Iron-sulfur</keyword>
<keyword evidence="7" id="KW-0004">4Fe-4S</keyword>
<evidence type="ECO:0000256" key="8">
    <source>
        <dbReference type="ARBA" id="ARBA00022490"/>
    </source>
</evidence>
<dbReference type="AlphaFoldDB" id="A0A3B0RS35"/>
<dbReference type="GO" id="GO:0005737">
    <property type="term" value="C:cytoplasm"/>
    <property type="evidence" value="ECO:0007669"/>
    <property type="project" value="UniProtKB-SubCell"/>
</dbReference>
<dbReference type="PANTHER" id="PTHR13932">
    <property type="entry name" value="COPROPORPHYRINIGEN III OXIDASE"/>
    <property type="match status" value="1"/>
</dbReference>
<dbReference type="GO" id="GO:0051989">
    <property type="term" value="F:coproporphyrinogen dehydrogenase activity"/>
    <property type="evidence" value="ECO:0007669"/>
    <property type="project" value="UniProtKB-EC"/>
</dbReference>
<dbReference type="UniPathway" id="UPA00251">
    <property type="reaction ID" value="UER00323"/>
</dbReference>
<evidence type="ECO:0000256" key="10">
    <source>
        <dbReference type="ARBA" id="ARBA00022723"/>
    </source>
</evidence>
<evidence type="ECO:0000256" key="11">
    <source>
        <dbReference type="ARBA" id="ARBA00023002"/>
    </source>
</evidence>
<organism evidence="17">
    <name type="scientific">hydrothermal vent metagenome</name>
    <dbReference type="NCBI Taxonomy" id="652676"/>
    <lineage>
        <taxon>unclassified sequences</taxon>
        <taxon>metagenomes</taxon>
        <taxon>ecological metagenomes</taxon>
    </lineage>
</organism>
<evidence type="ECO:0000256" key="15">
    <source>
        <dbReference type="ARBA" id="ARBA00048321"/>
    </source>
</evidence>
<dbReference type="PIRSF" id="PIRSF000167">
    <property type="entry name" value="HemN"/>
    <property type="match status" value="1"/>
</dbReference>
<evidence type="ECO:0000256" key="13">
    <source>
        <dbReference type="ARBA" id="ARBA00023014"/>
    </source>
</evidence>
<reference evidence="17" key="1">
    <citation type="submission" date="2018-06" db="EMBL/GenBank/DDBJ databases">
        <authorList>
            <person name="Zhirakovskaya E."/>
        </authorList>
    </citation>
    <scope>NUCLEOTIDE SEQUENCE</scope>
</reference>
<name>A0A3B0RS35_9ZZZZ</name>
<feature type="domain" description="Radical SAM core" evidence="16">
    <location>
        <begin position="41"/>
        <end position="284"/>
    </location>
</feature>
<dbReference type="EMBL" id="UOEE01000037">
    <property type="protein sequence ID" value="VAV87343.1"/>
    <property type="molecule type" value="Genomic_DNA"/>
</dbReference>
<evidence type="ECO:0000256" key="1">
    <source>
        <dbReference type="ARBA" id="ARBA00001966"/>
    </source>
</evidence>
<dbReference type="SMART" id="SM00729">
    <property type="entry name" value="Elp3"/>
    <property type="match status" value="1"/>
</dbReference>
<comment type="subunit">
    <text evidence="5">Monomer.</text>
</comment>
<evidence type="ECO:0000256" key="4">
    <source>
        <dbReference type="ARBA" id="ARBA00005493"/>
    </source>
</evidence>
<keyword evidence="8" id="KW-0963">Cytoplasm</keyword>
<dbReference type="SUPFAM" id="SSF102114">
    <property type="entry name" value="Radical SAM enzymes"/>
    <property type="match status" value="1"/>
</dbReference>
<keyword evidence="11 17" id="KW-0560">Oxidoreductase</keyword>
<dbReference type="EC" id="1.3.98.3" evidence="6"/>
<evidence type="ECO:0000259" key="16">
    <source>
        <dbReference type="PROSITE" id="PS51918"/>
    </source>
</evidence>
<evidence type="ECO:0000256" key="12">
    <source>
        <dbReference type="ARBA" id="ARBA00023004"/>
    </source>
</evidence>
<accession>A0A3B0RS35</accession>
<comment type="pathway">
    <text evidence="3">Porphyrin-containing compound metabolism; protoporphyrin-IX biosynthesis; protoporphyrinogen-IX from coproporphyrinogen-III (AdoMet route): step 1/1.</text>
</comment>
<dbReference type="SFLD" id="SFLDG01065">
    <property type="entry name" value="anaerobic_coproporphyrinogen-I"/>
    <property type="match status" value="1"/>
</dbReference>
<dbReference type="Pfam" id="PF04055">
    <property type="entry name" value="Radical_SAM"/>
    <property type="match status" value="1"/>
</dbReference>
<comment type="cofactor">
    <cofactor evidence="1">
        <name>[4Fe-4S] cluster</name>
        <dbReference type="ChEBI" id="CHEBI:49883"/>
    </cofactor>
</comment>
<dbReference type="NCBIfam" id="TIGR00538">
    <property type="entry name" value="hemN"/>
    <property type="match status" value="1"/>
</dbReference>
<keyword evidence="14" id="KW-0627">Porphyrin biosynthesis</keyword>
<dbReference type="GO" id="GO:0046872">
    <property type="term" value="F:metal ion binding"/>
    <property type="evidence" value="ECO:0007669"/>
    <property type="project" value="UniProtKB-KW"/>
</dbReference>
<dbReference type="InterPro" id="IPR034505">
    <property type="entry name" value="Coproporphyrinogen-III_oxidase"/>
</dbReference>
<dbReference type="InterPro" id="IPR023404">
    <property type="entry name" value="rSAM_horseshoe"/>
</dbReference>
<protein>
    <recommendedName>
        <fullName evidence="6">coproporphyrinogen dehydrogenase</fullName>
        <ecNumber evidence="6">1.3.98.3</ecNumber>
    </recommendedName>
</protein>
<evidence type="ECO:0000256" key="5">
    <source>
        <dbReference type="ARBA" id="ARBA00011245"/>
    </source>
</evidence>
<dbReference type="PANTHER" id="PTHR13932:SF6">
    <property type="entry name" value="OXYGEN-INDEPENDENT COPROPORPHYRINOGEN III OXIDASE"/>
    <property type="match status" value="1"/>
</dbReference>
<dbReference type="SFLD" id="SFLDG01082">
    <property type="entry name" value="B12-binding_domain_containing"/>
    <property type="match status" value="1"/>
</dbReference>
<dbReference type="InterPro" id="IPR007197">
    <property type="entry name" value="rSAM"/>
</dbReference>